<dbReference type="Proteomes" id="UP001381003">
    <property type="component" value="Chromosome"/>
</dbReference>
<dbReference type="InterPro" id="IPR000719">
    <property type="entry name" value="Prot_kinase_dom"/>
</dbReference>
<dbReference type="InterPro" id="IPR008266">
    <property type="entry name" value="Tyr_kinase_AS"/>
</dbReference>
<feature type="region of interest" description="Disordered" evidence="2">
    <location>
        <begin position="301"/>
        <end position="343"/>
    </location>
</feature>
<evidence type="ECO:0000256" key="1">
    <source>
        <dbReference type="PROSITE-ProRule" id="PRU10141"/>
    </source>
</evidence>
<dbReference type="InterPro" id="IPR051681">
    <property type="entry name" value="Ser/Thr_Kinases-Pseudokinases"/>
</dbReference>
<dbReference type="InterPro" id="IPR017441">
    <property type="entry name" value="Protein_kinase_ATP_BS"/>
</dbReference>
<keyword evidence="5" id="KW-1185">Reference proteome</keyword>
<keyword evidence="4" id="KW-0418">Kinase</keyword>
<dbReference type="PROSITE" id="PS50011">
    <property type="entry name" value="PROTEIN_KINASE_DOM"/>
    <property type="match status" value="1"/>
</dbReference>
<feature type="domain" description="Protein kinase" evidence="3">
    <location>
        <begin position="11"/>
        <end position="257"/>
    </location>
</feature>
<accession>A0ABZ2FDM0</accession>
<evidence type="ECO:0000256" key="2">
    <source>
        <dbReference type="SAM" id="MobiDB-lite"/>
    </source>
</evidence>
<dbReference type="InterPro" id="IPR011009">
    <property type="entry name" value="Kinase-like_dom_sf"/>
</dbReference>
<feature type="compositionally biased region" description="Basic residues" evidence="2">
    <location>
        <begin position="317"/>
        <end position="328"/>
    </location>
</feature>
<feature type="region of interest" description="Disordered" evidence="2">
    <location>
        <begin position="389"/>
        <end position="424"/>
    </location>
</feature>
<keyword evidence="1" id="KW-0547">Nucleotide-binding</keyword>
<dbReference type="SUPFAM" id="SSF56112">
    <property type="entry name" value="Protein kinase-like (PK-like)"/>
    <property type="match status" value="1"/>
</dbReference>
<keyword evidence="4" id="KW-0808">Transferase</keyword>
<dbReference type="PANTHER" id="PTHR44329">
    <property type="entry name" value="SERINE/THREONINE-PROTEIN KINASE TNNI3K-RELATED"/>
    <property type="match status" value="1"/>
</dbReference>
<evidence type="ECO:0000259" key="3">
    <source>
        <dbReference type="PROSITE" id="PS50011"/>
    </source>
</evidence>
<feature type="binding site" evidence="1">
    <location>
        <position position="40"/>
    </location>
    <ligand>
        <name>ATP</name>
        <dbReference type="ChEBI" id="CHEBI:30616"/>
    </ligand>
</feature>
<feature type="compositionally biased region" description="Low complexity" evidence="2">
    <location>
        <begin position="400"/>
        <end position="412"/>
    </location>
</feature>
<dbReference type="CDD" id="cd14014">
    <property type="entry name" value="STKc_PknB_like"/>
    <property type="match status" value="1"/>
</dbReference>
<proteinExistence type="predicted"/>
<dbReference type="RefSeq" id="WP_338538254.1">
    <property type="nucleotide sequence ID" value="NZ_CP104874.1"/>
</dbReference>
<dbReference type="PANTHER" id="PTHR44329:SF260">
    <property type="entry name" value="PROTEIN KINASE DOMAIN-CONTAINING PROTEIN"/>
    <property type="match status" value="1"/>
</dbReference>
<reference evidence="4 5" key="1">
    <citation type="submission" date="2022-09" db="EMBL/GenBank/DDBJ databases">
        <title>Complete genome sequence of Janibacter terrae strain COS04-44, PCL-degrading bacteria isolated from oil spilled coast.</title>
        <authorList>
            <person name="Park H."/>
            <person name="Kim J.Y."/>
            <person name="An S.H."/>
            <person name="Lee C.M."/>
            <person name="Weon H.-Y."/>
        </authorList>
    </citation>
    <scope>NUCLEOTIDE SEQUENCE [LARGE SCALE GENOMIC DNA]</scope>
    <source>
        <strain evidence="4 5">COS04-44</strain>
    </source>
</reference>
<dbReference type="Pfam" id="PF00069">
    <property type="entry name" value="Pkinase"/>
    <property type="match status" value="1"/>
</dbReference>
<evidence type="ECO:0000313" key="4">
    <source>
        <dbReference type="EMBL" id="WWF05211.1"/>
    </source>
</evidence>
<gene>
    <name evidence="4" type="ORF">N5P18_16395</name>
</gene>
<sequence>MDEIPPQVPGYRLTRLLGRGSTATVWRARRESDDELVAVKIVRGGLDDESVREYAMLQHAAGEHVVGLHETLEVETDEGGSTALVLELLAGGSLERVVAERGHLTPGETVTIIAPIAEALAGLHDLGIVHGDLSPGNILLDSTGRPALADLGYSRLTGEAPGDVHGTDGFVAPEVLEGGDPGRASDVHAVGAIAWLCLAGSAPGHIAARPELGDLVPDEPALVEAVESCLATDPALRPEADEVARAVFDAVPAQPLRMTSPGDVASGLTRRIREAAAEDELRTPAWQLELAAARPAQPRRRWWQRRPLQAEGERVRREPRRGGRHAAPRRRDEPVDLSRDPAEVSEPRAIAWSAADPPLLGRRVGTVVVVAVALLLAVIVPWRQIATAEDEGGATPSPPSARTSSAPGPATSLATDRSAPRQAARGLAQELTTLRQQLVLDLDREVVARLDEPGSPAAARDGRLVTSLRESGHRYRGVELTVRSAQLQRTAGSTAVLRTVVDESAYTVVGPDGGRRTRPARPGQRVDLVLVWHDGAWRVRDVRAVPDVASSPRRPDAPEPAFP</sequence>
<dbReference type="PROSITE" id="PS00109">
    <property type="entry name" value="PROTEIN_KINASE_TYR"/>
    <property type="match status" value="1"/>
</dbReference>
<evidence type="ECO:0000313" key="5">
    <source>
        <dbReference type="Proteomes" id="UP001381003"/>
    </source>
</evidence>
<dbReference type="PROSITE" id="PS00107">
    <property type="entry name" value="PROTEIN_KINASE_ATP"/>
    <property type="match status" value="1"/>
</dbReference>
<organism evidence="4 5">
    <name type="scientific">Janibacter terrae</name>
    <dbReference type="NCBI Taxonomy" id="103817"/>
    <lineage>
        <taxon>Bacteria</taxon>
        <taxon>Bacillati</taxon>
        <taxon>Actinomycetota</taxon>
        <taxon>Actinomycetes</taxon>
        <taxon>Micrococcales</taxon>
        <taxon>Intrasporangiaceae</taxon>
        <taxon>Janibacter</taxon>
    </lineage>
</organism>
<dbReference type="EMBL" id="CP104874">
    <property type="protein sequence ID" value="WWF05211.1"/>
    <property type="molecule type" value="Genomic_DNA"/>
</dbReference>
<dbReference type="Gene3D" id="1.10.510.10">
    <property type="entry name" value="Transferase(Phosphotransferase) domain 1"/>
    <property type="match status" value="1"/>
</dbReference>
<feature type="compositionally biased region" description="Basic and acidic residues" evidence="2">
    <location>
        <begin position="329"/>
        <end position="343"/>
    </location>
</feature>
<keyword evidence="1" id="KW-0067">ATP-binding</keyword>
<dbReference type="GO" id="GO:0016301">
    <property type="term" value="F:kinase activity"/>
    <property type="evidence" value="ECO:0007669"/>
    <property type="project" value="UniProtKB-KW"/>
</dbReference>
<protein>
    <submittedName>
        <fullName evidence="4">Protein kinase</fullName>
    </submittedName>
</protein>
<name>A0ABZ2FDM0_9MICO</name>